<dbReference type="GO" id="GO:0005737">
    <property type="term" value="C:cytoplasm"/>
    <property type="evidence" value="ECO:0007669"/>
    <property type="project" value="TreeGrafter"/>
</dbReference>
<dbReference type="SFLD" id="SFLDG01065">
    <property type="entry name" value="anaerobic_coproporphyrinogen-I"/>
    <property type="match status" value="1"/>
</dbReference>
<dbReference type="PROSITE" id="PS51918">
    <property type="entry name" value="RADICAL_SAM"/>
    <property type="match status" value="1"/>
</dbReference>
<reference evidence="4" key="1">
    <citation type="submission" date="2016-09" db="EMBL/GenBank/DDBJ databases">
        <title>Streptomyces puniciscabiei strain:TW1S1 Genome sequencing and assembly.</title>
        <authorList>
            <person name="Kim M.-K."/>
            <person name="Kim S.B."/>
        </authorList>
    </citation>
    <scope>NUCLEOTIDE SEQUENCE [LARGE SCALE GENOMIC DNA]</scope>
    <source>
        <strain evidence="4">TW1S1</strain>
    </source>
</reference>
<dbReference type="InterPro" id="IPR034505">
    <property type="entry name" value="Coproporphyrinogen-III_oxidase"/>
</dbReference>
<dbReference type="EMBL" id="CP017248">
    <property type="protein sequence ID" value="AOR32939.1"/>
    <property type="molecule type" value="Genomic_DNA"/>
</dbReference>
<evidence type="ECO:0000259" key="2">
    <source>
        <dbReference type="PROSITE" id="PS51918"/>
    </source>
</evidence>
<proteinExistence type="predicted"/>
<dbReference type="GO" id="GO:0006779">
    <property type="term" value="P:porphyrin-containing compound biosynthetic process"/>
    <property type="evidence" value="ECO:0007669"/>
    <property type="project" value="TreeGrafter"/>
</dbReference>
<dbReference type="Pfam" id="PF06969">
    <property type="entry name" value="HemN_C"/>
    <property type="match status" value="1"/>
</dbReference>
<dbReference type="InterPro" id="IPR007197">
    <property type="entry name" value="rSAM"/>
</dbReference>
<dbReference type="AlphaFoldDB" id="A0A1D7YC59"/>
<dbReference type="Pfam" id="PF04055">
    <property type="entry name" value="Radical_SAM"/>
    <property type="match status" value="1"/>
</dbReference>
<keyword evidence="4" id="KW-1185">Reference proteome</keyword>
<evidence type="ECO:0000313" key="3">
    <source>
        <dbReference type="EMBL" id="AOR32939.1"/>
    </source>
</evidence>
<dbReference type="PANTHER" id="PTHR13932:SF5">
    <property type="entry name" value="RADICAL S-ADENOSYL METHIONINE DOMAIN-CONTAINING PROTEIN 1, MITOCHONDRIAL"/>
    <property type="match status" value="1"/>
</dbReference>
<dbReference type="GO" id="GO:0051539">
    <property type="term" value="F:4 iron, 4 sulfur cluster binding"/>
    <property type="evidence" value="ECO:0007669"/>
    <property type="project" value="TreeGrafter"/>
</dbReference>
<evidence type="ECO:0000313" key="4">
    <source>
        <dbReference type="Proteomes" id="UP000094960"/>
    </source>
</evidence>
<dbReference type="KEGG" id="spun:BFF78_19385"/>
<feature type="domain" description="Radical SAM core" evidence="2">
    <location>
        <begin position="51"/>
        <end position="296"/>
    </location>
</feature>
<dbReference type="Proteomes" id="UP000094960">
    <property type="component" value="Chromosome"/>
</dbReference>
<sequence length="507" mass="58287">MTALEIPEAGGAVQGDPYPNKCYLPFILYPPGMHRIQDSGREWLESHCDLQREGGDFTLYIGIPFCRTRCKSCPYFASLLSEKDTRGREERYVDALIADLRRWGSYQRFATGLLRNIYIGGGTGSILKTRNLKRIVDTVYELFEVAEDAEFTLEGNARDYDEEKIDYVVSSHINRISLGVQSFQPEVLGIIGSPHAADDSIRVIKEFQTRGFFNIQLDLMFNMPGHTLDVWRRDLETLASLDIPHFTIYLYRIHSDTIQAKLISKGKIERPKDPEGPMVKAMYREALEIAESVGYKMYMVDHFCKEGQENQYNYWNWKVYVDTLAVGPGSYSYFDGYRFGTETDVEKYVETVESGDILVSTITDELSPRVQRERYVIFALLYYEIEYDFYRSKFGTEFREDFADEIERLLRKGLIELTEDRMKLTRLGLIWHTNVILEFFNPAFWGDTDSLDQPNWSLNGVMVEVGAHPRAHWLGEPHETFFPLAPAAPAAPVEAEEPDRATAIAIA</sequence>
<dbReference type="PANTHER" id="PTHR13932">
    <property type="entry name" value="COPROPORPHYRINIGEN III OXIDASE"/>
    <property type="match status" value="1"/>
</dbReference>
<dbReference type="SUPFAM" id="SSF102114">
    <property type="entry name" value="Radical SAM enzymes"/>
    <property type="match status" value="1"/>
</dbReference>
<dbReference type="SMART" id="SM00729">
    <property type="entry name" value="Elp3"/>
    <property type="match status" value="1"/>
</dbReference>
<organism evidence="3 4">
    <name type="scientific">Streptomyces fodineus</name>
    <dbReference type="NCBI Taxonomy" id="1904616"/>
    <lineage>
        <taxon>Bacteria</taxon>
        <taxon>Bacillati</taxon>
        <taxon>Actinomycetota</taxon>
        <taxon>Actinomycetes</taxon>
        <taxon>Kitasatosporales</taxon>
        <taxon>Streptomycetaceae</taxon>
        <taxon>Streptomyces</taxon>
    </lineage>
</organism>
<dbReference type="SFLD" id="SFLDS00029">
    <property type="entry name" value="Radical_SAM"/>
    <property type="match status" value="1"/>
</dbReference>
<evidence type="ECO:0000256" key="1">
    <source>
        <dbReference type="ARBA" id="ARBA00017228"/>
    </source>
</evidence>
<protein>
    <recommendedName>
        <fullName evidence="1">Heme chaperone HemW</fullName>
    </recommendedName>
</protein>
<dbReference type="InterPro" id="IPR006638">
    <property type="entry name" value="Elp3/MiaA/NifB-like_rSAM"/>
</dbReference>
<dbReference type="Gene3D" id="3.30.750.200">
    <property type="match status" value="1"/>
</dbReference>
<name>A0A1D7YC59_9ACTN</name>
<accession>A0A1D7YC59</accession>
<gene>
    <name evidence="3" type="ORF">BFF78_19385</name>
</gene>
<dbReference type="InterPro" id="IPR058240">
    <property type="entry name" value="rSAM_sf"/>
</dbReference>
<dbReference type="GO" id="GO:0003824">
    <property type="term" value="F:catalytic activity"/>
    <property type="evidence" value="ECO:0007669"/>
    <property type="project" value="InterPro"/>
</dbReference>
<dbReference type="InterPro" id="IPR010723">
    <property type="entry name" value="HemN_C"/>
</dbReference>